<evidence type="ECO:0000313" key="2">
    <source>
        <dbReference type="EMBL" id="PAX60545.1"/>
    </source>
</evidence>
<dbReference type="Proteomes" id="UP000218238">
    <property type="component" value="Unassembled WGS sequence"/>
</dbReference>
<reference evidence="2 3" key="1">
    <citation type="submission" date="2017-08" db="EMBL/GenBank/DDBJ databases">
        <title>Draft genome sequence of filamentous cyanobacterium Calothrix elsteri CCALA 953.</title>
        <authorList>
            <person name="Gagunashvili A.N."/>
            <person name="Elster J."/>
            <person name="Andresson O.S."/>
        </authorList>
    </citation>
    <scope>NUCLEOTIDE SEQUENCE [LARGE SCALE GENOMIC DNA]</scope>
    <source>
        <strain evidence="2 3">CCALA 953</strain>
    </source>
</reference>
<gene>
    <name evidence="2" type="ORF">CK510_01370</name>
</gene>
<keyword evidence="3" id="KW-1185">Reference proteome</keyword>
<dbReference type="AlphaFoldDB" id="A0A2A2TQ40"/>
<feature type="transmembrane region" description="Helical" evidence="1">
    <location>
        <begin position="12"/>
        <end position="33"/>
    </location>
</feature>
<proteinExistence type="predicted"/>
<evidence type="ECO:0000313" key="3">
    <source>
        <dbReference type="Proteomes" id="UP000218238"/>
    </source>
</evidence>
<organism evidence="2 3">
    <name type="scientific">Brunnivagina elsteri CCALA 953</name>
    <dbReference type="NCBI Taxonomy" id="987040"/>
    <lineage>
        <taxon>Bacteria</taxon>
        <taxon>Bacillati</taxon>
        <taxon>Cyanobacteriota</taxon>
        <taxon>Cyanophyceae</taxon>
        <taxon>Nostocales</taxon>
        <taxon>Calotrichaceae</taxon>
        <taxon>Brunnivagina</taxon>
    </lineage>
</organism>
<accession>A0A2A2TQ40</accession>
<keyword evidence="1" id="KW-0812">Transmembrane</keyword>
<sequence>MLAFLLEGTIIYVYLSTSGCTIGKLIVIQITFLHTKLKKLVNWQIYADKLVYEPFLTKVVGQLDLCYGKVNANVLSRLKS</sequence>
<keyword evidence="1" id="KW-1133">Transmembrane helix</keyword>
<dbReference type="EMBL" id="NTFS01000007">
    <property type="protein sequence ID" value="PAX60545.1"/>
    <property type="molecule type" value="Genomic_DNA"/>
</dbReference>
<name>A0A2A2TQ40_9CYAN</name>
<evidence type="ECO:0000256" key="1">
    <source>
        <dbReference type="SAM" id="Phobius"/>
    </source>
</evidence>
<keyword evidence="1" id="KW-0472">Membrane</keyword>
<protein>
    <submittedName>
        <fullName evidence="2">Uncharacterized protein</fullName>
    </submittedName>
</protein>
<comment type="caution">
    <text evidence="2">The sequence shown here is derived from an EMBL/GenBank/DDBJ whole genome shotgun (WGS) entry which is preliminary data.</text>
</comment>